<dbReference type="GO" id="GO:0005886">
    <property type="term" value="C:plasma membrane"/>
    <property type="evidence" value="ECO:0007669"/>
    <property type="project" value="TreeGrafter"/>
</dbReference>
<dbReference type="Ensembl" id="ENSOMYT00000091754.2">
    <property type="protein sequence ID" value="ENSOMYP00000084230.2"/>
    <property type="gene ID" value="ENSOMYG00000036935.2"/>
</dbReference>
<evidence type="ECO:0000256" key="18">
    <source>
        <dbReference type="SAM" id="Phobius"/>
    </source>
</evidence>
<dbReference type="Proteomes" id="UP000694395">
    <property type="component" value="Chromosome 9"/>
</dbReference>
<dbReference type="GeneTree" id="ENSGT00940000155687"/>
<comment type="cofactor">
    <cofactor evidence="2">
        <name>Mn(2+)</name>
        <dbReference type="ChEBI" id="CHEBI:29035"/>
    </cofactor>
</comment>
<name>A0A8C7TWM1_ONCMY</name>
<dbReference type="SUPFAM" id="SSF55073">
    <property type="entry name" value="Nucleotide cyclase"/>
    <property type="match status" value="2"/>
</dbReference>
<protein>
    <recommendedName>
        <fullName evidence="5">adenylate cyclase</fullName>
        <ecNumber evidence="5">4.6.1.1</ecNumber>
    </recommendedName>
</protein>
<reference evidence="20" key="2">
    <citation type="submission" date="2025-08" db="UniProtKB">
        <authorList>
            <consortium name="Ensembl"/>
        </authorList>
    </citation>
    <scope>IDENTIFICATION</scope>
</reference>
<evidence type="ECO:0000256" key="5">
    <source>
        <dbReference type="ARBA" id="ARBA00012201"/>
    </source>
</evidence>
<evidence type="ECO:0000256" key="8">
    <source>
        <dbReference type="ARBA" id="ARBA00022737"/>
    </source>
</evidence>
<evidence type="ECO:0000256" key="9">
    <source>
        <dbReference type="ARBA" id="ARBA00022741"/>
    </source>
</evidence>
<dbReference type="GO" id="GO:0035556">
    <property type="term" value="P:intracellular signal transduction"/>
    <property type="evidence" value="ECO:0007669"/>
    <property type="project" value="InterPro"/>
</dbReference>
<dbReference type="PANTHER" id="PTHR45627">
    <property type="entry name" value="ADENYLATE CYCLASE TYPE 1"/>
    <property type="match status" value="1"/>
</dbReference>
<proteinExistence type="inferred from homology"/>
<comment type="similarity">
    <text evidence="17">Belongs to the adenylyl cyclase class-4/guanylyl cyclase family.</text>
</comment>
<dbReference type="FunFam" id="3.30.70.1230:FF:000001">
    <property type="entry name" value="Adenylate cyclase"/>
    <property type="match status" value="1"/>
</dbReference>
<dbReference type="PROSITE" id="PS00452">
    <property type="entry name" value="GUANYLATE_CYCLASE_1"/>
    <property type="match status" value="2"/>
</dbReference>
<sequence length="853" mass="96477">MNDFSNSNSPICPTLCFSPFPPTQNVLVQWLPSGQSRRPQDRVGGAQWQEVQAEGRLIPLQPVGDEGLNGGGVVTAADCWLRVVRVFQSKKFQSHKLELLYQRYFFRLNQSSLTMLMGVLVIVCGVMLTFHCVHATPDVAYSSALSVAMALFMALMVVCNRNGFHQDYMWMVSYLVIGVLLLMQVFGMLMVAPRSASEGIWWSVFFIYIIYTLLPVRMRAAVLSGGVLSTIHLVTTWQFNQEDVFLWKQLNANVLIFLCTNIIGICTHYPAEVSQRQAFQETRGYIQARLHLQRENQQQERLLLSVLPRHVAMEMKADINAKKEDMMFHKIYIQKHDNVSILFADIEGFTSLASQCTAQELVMTLNELFARFDKLASENHCLRIKILGDCYYCVSGLPEPRADHAHCCVEMGVDMIEAISLVREVTGVNVNMRVGIHSGRVHCGVLGLRKWQFDVWSNDVTLANHMEAGGKAGRIHITKATLQYLNGDYEVEPGFGGERNAYLKENSIETFLVLGCSQKRVSNKTISYTCQPPHIQFCYSMQSFGKMGVPLWTESDNVLTNPLCPSLPQYFSYSVLLTLLACSVFLQISSIGKLALMLLIQLTFLLLVEWPQVATEEKEEMEELQAYNRRLLHNILPKDVAAHFLARERRNDELYYQSCECVAVMFASISNFSEFYVELEANNEGVECLRLLNEIIADFDEIISEERFRQLEKIKTIGSTYMAASGLNDSTYDREGRSHITALADYAMRLREQMKYINEHSFNNFQMKIGLNIGPVVAGVIGARKPQYDIWGNTVNVASRMDSTGVPDRIQVTTDLHQVLSDIGYVLECRGVVKVKGKGEMTTYFLNDGPPNS</sequence>
<evidence type="ECO:0000313" key="21">
    <source>
        <dbReference type="Proteomes" id="UP000694395"/>
    </source>
</evidence>
<feature type="domain" description="Guanylate cyclase" evidence="19">
    <location>
        <begin position="663"/>
        <end position="802"/>
    </location>
</feature>
<keyword evidence="7" id="KW-0479">Metal-binding</keyword>
<keyword evidence="8" id="KW-0677">Repeat</keyword>
<keyword evidence="10" id="KW-0067">ATP-binding</keyword>
<comment type="catalytic activity">
    <reaction evidence="1">
        <text>ATP = 3',5'-cyclic AMP + diphosphate</text>
        <dbReference type="Rhea" id="RHEA:15389"/>
        <dbReference type="ChEBI" id="CHEBI:30616"/>
        <dbReference type="ChEBI" id="CHEBI:33019"/>
        <dbReference type="ChEBI" id="CHEBI:58165"/>
        <dbReference type="EC" id="4.6.1.1"/>
    </reaction>
</comment>
<gene>
    <name evidence="20" type="primary">adcy6a</name>
</gene>
<evidence type="ECO:0000256" key="3">
    <source>
        <dbReference type="ARBA" id="ARBA00001946"/>
    </source>
</evidence>
<keyword evidence="14 18" id="KW-0472">Membrane</keyword>
<dbReference type="CDD" id="cd07302">
    <property type="entry name" value="CHD"/>
    <property type="match status" value="1"/>
</dbReference>
<keyword evidence="9" id="KW-0547">Nucleotide-binding</keyword>
<dbReference type="InterPro" id="IPR001054">
    <property type="entry name" value="A/G_cyclase"/>
</dbReference>
<organism evidence="20 21">
    <name type="scientific">Oncorhynchus mykiss</name>
    <name type="common">Rainbow trout</name>
    <name type="synonym">Salmo gairdneri</name>
    <dbReference type="NCBI Taxonomy" id="8022"/>
    <lineage>
        <taxon>Eukaryota</taxon>
        <taxon>Metazoa</taxon>
        <taxon>Chordata</taxon>
        <taxon>Craniata</taxon>
        <taxon>Vertebrata</taxon>
        <taxon>Euteleostomi</taxon>
        <taxon>Actinopterygii</taxon>
        <taxon>Neopterygii</taxon>
        <taxon>Teleostei</taxon>
        <taxon>Protacanthopterygii</taxon>
        <taxon>Salmoniformes</taxon>
        <taxon>Salmonidae</taxon>
        <taxon>Salmoninae</taxon>
        <taxon>Oncorhynchus</taxon>
    </lineage>
</organism>
<dbReference type="PROSITE" id="PS50125">
    <property type="entry name" value="GUANYLATE_CYCLASE_2"/>
    <property type="match status" value="2"/>
</dbReference>
<evidence type="ECO:0000256" key="12">
    <source>
        <dbReference type="ARBA" id="ARBA00022989"/>
    </source>
</evidence>
<evidence type="ECO:0000256" key="15">
    <source>
        <dbReference type="ARBA" id="ARBA00023180"/>
    </source>
</evidence>
<dbReference type="Gene3D" id="3.30.70.1230">
    <property type="entry name" value="Nucleotide cyclase"/>
    <property type="match status" value="2"/>
</dbReference>
<dbReference type="Pfam" id="PF16214">
    <property type="entry name" value="AC_N"/>
    <property type="match status" value="1"/>
</dbReference>
<evidence type="ECO:0000256" key="1">
    <source>
        <dbReference type="ARBA" id="ARBA00001593"/>
    </source>
</evidence>
<keyword evidence="16 17" id="KW-0456">Lyase</keyword>
<evidence type="ECO:0000256" key="16">
    <source>
        <dbReference type="ARBA" id="ARBA00023239"/>
    </source>
</evidence>
<dbReference type="InterPro" id="IPR018297">
    <property type="entry name" value="A/G_cyclase_CS"/>
</dbReference>
<dbReference type="SMART" id="SM00044">
    <property type="entry name" value="CYCc"/>
    <property type="match status" value="2"/>
</dbReference>
<keyword evidence="21" id="KW-1185">Reference proteome</keyword>
<dbReference type="AlphaFoldDB" id="A0A8C7TWM1"/>
<evidence type="ECO:0000256" key="14">
    <source>
        <dbReference type="ARBA" id="ARBA00023136"/>
    </source>
</evidence>
<evidence type="ECO:0000313" key="20">
    <source>
        <dbReference type="Ensembl" id="ENSOMYP00000084230.2"/>
    </source>
</evidence>
<evidence type="ECO:0000256" key="6">
    <source>
        <dbReference type="ARBA" id="ARBA00022692"/>
    </source>
</evidence>
<dbReference type="GO" id="GO:0004016">
    <property type="term" value="F:adenylate cyclase activity"/>
    <property type="evidence" value="ECO:0007669"/>
    <property type="project" value="UniProtKB-EC"/>
</dbReference>
<dbReference type="CDD" id="cd07556">
    <property type="entry name" value="Nucleotidyl_cyc_III"/>
    <property type="match status" value="1"/>
</dbReference>
<dbReference type="EC" id="4.6.1.1" evidence="5"/>
<evidence type="ECO:0000256" key="17">
    <source>
        <dbReference type="RuleBase" id="RU000405"/>
    </source>
</evidence>
<keyword evidence="11" id="KW-0460">Magnesium</keyword>
<dbReference type="PANTHER" id="PTHR45627:SF11">
    <property type="entry name" value="ADENYLATE CYCLASE TYPE 6"/>
    <property type="match status" value="1"/>
</dbReference>
<dbReference type="InterPro" id="IPR029787">
    <property type="entry name" value="Nucleotide_cyclase"/>
</dbReference>
<evidence type="ECO:0000259" key="19">
    <source>
        <dbReference type="PROSITE" id="PS50125"/>
    </source>
</evidence>
<dbReference type="GO" id="GO:0006171">
    <property type="term" value="P:cAMP biosynthetic process"/>
    <property type="evidence" value="ECO:0007669"/>
    <property type="project" value="UniProtKB-KW"/>
</dbReference>
<reference evidence="20" key="1">
    <citation type="submission" date="2020-07" db="EMBL/GenBank/DDBJ databases">
        <title>A long reads based de novo assembly of the rainbow trout Arlee double haploid line genome.</title>
        <authorList>
            <person name="Gao G."/>
            <person name="Palti Y."/>
        </authorList>
    </citation>
    <scope>NUCLEOTIDE SEQUENCE [LARGE SCALE GENOMIC DNA]</scope>
</reference>
<feature type="transmembrane region" description="Helical" evidence="18">
    <location>
        <begin position="199"/>
        <end position="214"/>
    </location>
</feature>
<evidence type="ECO:0000256" key="2">
    <source>
        <dbReference type="ARBA" id="ARBA00001936"/>
    </source>
</evidence>
<evidence type="ECO:0000256" key="11">
    <source>
        <dbReference type="ARBA" id="ARBA00022842"/>
    </source>
</evidence>
<evidence type="ECO:0000256" key="4">
    <source>
        <dbReference type="ARBA" id="ARBA00004141"/>
    </source>
</evidence>
<feature type="transmembrane region" description="Helical" evidence="18">
    <location>
        <begin position="113"/>
        <end position="133"/>
    </location>
</feature>
<feature type="transmembrane region" description="Helical" evidence="18">
    <location>
        <begin position="139"/>
        <end position="159"/>
    </location>
</feature>
<keyword evidence="6 18" id="KW-0812">Transmembrane</keyword>
<dbReference type="GO" id="GO:0005524">
    <property type="term" value="F:ATP binding"/>
    <property type="evidence" value="ECO:0007669"/>
    <property type="project" value="UniProtKB-KW"/>
</dbReference>
<evidence type="ECO:0000256" key="10">
    <source>
        <dbReference type="ARBA" id="ARBA00022840"/>
    </source>
</evidence>
<comment type="cofactor">
    <cofactor evidence="3">
        <name>Mg(2+)</name>
        <dbReference type="ChEBI" id="CHEBI:18420"/>
    </cofactor>
</comment>
<comment type="subcellular location">
    <subcellularLocation>
        <location evidence="4">Membrane</location>
        <topology evidence="4">Multi-pass membrane protein</topology>
    </subcellularLocation>
</comment>
<dbReference type="GO" id="GO:0007189">
    <property type="term" value="P:adenylate cyclase-activating G protein-coupled receptor signaling pathway"/>
    <property type="evidence" value="ECO:0007669"/>
    <property type="project" value="TreeGrafter"/>
</dbReference>
<keyword evidence="15" id="KW-0325">Glycoprotein</keyword>
<dbReference type="GO" id="GO:0046872">
    <property type="term" value="F:metal ion binding"/>
    <property type="evidence" value="ECO:0007669"/>
    <property type="project" value="UniProtKB-KW"/>
</dbReference>
<dbReference type="InterPro" id="IPR032628">
    <property type="entry name" value="AC_N"/>
</dbReference>
<keyword evidence="12 18" id="KW-1133">Transmembrane helix</keyword>
<reference evidence="20" key="3">
    <citation type="submission" date="2025-09" db="UniProtKB">
        <authorList>
            <consortium name="Ensembl"/>
        </authorList>
    </citation>
    <scope>IDENTIFICATION</scope>
</reference>
<keyword evidence="13" id="KW-0115">cAMP biosynthesis</keyword>
<dbReference type="Pfam" id="PF00211">
    <property type="entry name" value="Guanylate_cyc"/>
    <property type="match status" value="2"/>
</dbReference>
<feature type="transmembrane region" description="Helical" evidence="18">
    <location>
        <begin position="171"/>
        <end position="193"/>
    </location>
</feature>
<feature type="domain" description="Guanylate cyclase" evidence="19">
    <location>
        <begin position="340"/>
        <end position="467"/>
    </location>
</feature>
<evidence type="ECO:0000256" key="7">
    <source>
        <dbReference type="ARBA" id="ARBA00022723"/>
    </source>
</evidence>
<accession>A0A8C7TWM1</accession>
<evidence type="ECO:0000256" key="13">
    <source>
        <dbReference type="ARBA" id="ARBA00022998"/>
    </source>
</evidence>
<dbReference type="FunFam" id="3.30.70.1230:FF:000002">
    <property type="entry name" value="Adenylate cyclase"/>
    <property type="match status" value="1"/>
</dbReference>